<dbReference type="EMBL" id="JAFIRN010000012">
    <property type="protein sequence ID" value="KAG5839000.1"/>
    <property type="molecule type" value="Genomic_DNA"/>
</dbReference>
<gene>
    <name evidence="5" type="ORF">ANANG_G00229710</name>
</gene>
<evidence type="ECO:0000256" key="3">
    <source>
        <dbReference type="ARBA" id="ARBA00022737"/>
    </source>
</evidence>
<feature type="compositionally biased region" description="Gly residues" evidence="4">
    <location>
        <begin position="124"/>
        <end position="139"/>
    </location>
</feature>
<keyword evidence="2" id="KW-0963">Cytoplasm</keyword>
<evidence type="ECO:0000256" key="2">
    <source>
        <dbReference type="ARBA" id="ARBA00022490"/>
    </source>
</evidence>
<feature type="region of interest" description="Disordered" evidence="4">
    <location>
        <begin position="124"/>
        <end position="145"/>
    </location>
</feature>
<name>A0A9D3LXT0_ANGAN</name>
<sequence>MYSVLGQASTPCTGTPWQPTAWTPGRTPCLGASARGRCCGVGATSPWIRAEARTLTGRAGECLQDAVTVVTAALAQSRVLRVAGPAGAGKSTAVQKLLADWASGVRLTRFAFLFPLPLGELGSGTGQGGSGTGSGGSGKGSWALGWGREGPGQGSALWQTCCPSSTPTYPAPPWTWCSRTLRPCCLCWMGLTRTRTRHPPAVTQTSQPLSLELHPPAATQTSQPRSLELHPLQRPKPASPPLCAGVWAAQGHPPPGASVLVTCRPPASLEPLSESEGGCVEVQGLSQEGRGAYLRLFFPDPREAAQVLEHMEETLGFCSLARLPGFCWTLCSVYREARAAGRALPKTLTHVAGQDGCRRGAEWRRVLLSGGGGGLRPPAAPGLGAAADFLRPRSCSFLSPELAQFLLAVAYHRGCWDRGGLPDLLELAAGKADLLELFLAGLCDPSQRAPLEGAVGKFDSDRALELTAWLKEMTQEAVQSYHKERHLRAFRLLQQRQDAALAVAAVGPSARLGLSYGGLSVQDSAALSYMATCCGELEQLNLYCTKNLSEEVARRLLPAIIVAKKIILTQSSLCPGSYAPLTAGIQRGAVRELDLSYCPMGDRGAQSLCAGLVGSALQILRVPCCRLTEVSCGYLASALCSSQLHLLDLRGNDIKDAGLVQLSQSLRSPQCQLQELGVMDCDLTDACCADLADSLQTAGRALTELDLSVNELGDAGVMQLIRTFRAADCAPQKLRLTRCELGGQTFRELAALLRTPGSRLKELEVGLNQVGDAGATHLWGALRDPACTLQHLDVEMVDLTDGCVAELCAAVRSSGLKSLVLKNNQLTDVPTLVCSRPG</sequence>
<keyword evidence="3" id="KW-0677">Repeat</keyword>
<evidence type="ECO:0000313" key="5">
    <source>
        <dbReference type="EMBL" id="KAG5839000.1"/>
    </source>
</evidence>
<evidence type="ECO:0000256" key="1">
    <source>
        <dbReference type="ARBA" id="ARBA00004496"/>
    </source>
</evidence>
<evidence type="ECO:0000256" key="4">
    <source>
        <dbReference type="SAM" id="MobiDB-lite"/>
    </source>
</evidence>
<accession>A0A9D3LXT0</accession>
<dbReference type="Pfam" id="PF13516">
    <property type="entry name" value="LRR_6"/>
    <property type="match status" value="4"/>
</dbReference>
<feature type="region of interest" description="Disordered" evidence="4">
    <location>
        <begin position="198"/>
        <end position="227"/>
    </location>
</feature>
<comment type="subcellular location">
    <subcellularLocation>
        <location evidence="1">Cytoplasm</location>
    </subcellularLocation>
</comment>
<organism evidence="5 6">
    <name type="scientific">Anguilla anguilla</name>
    <name type="common">European freshwater eel</name>
    <name type="synonym">Muraena anguilla</name>
    <dbReference type="NCBI Taxonomy" id="7936"/>
    <lineage>
        <taxon>Eukaryota</taxon>
        <taxon>Metazoa</taxon>
        <taxon>Chordata</taxon>
        <taxon>Craniata</taxon>
        <taxon>Vertebrata</taxon>
        <taxon>Euteleostomi</taxon>
        <taxon>Actinopterygii</taxon>
        <taxon>Neopterygii</taxon>
        <taxon>Teleostei</taxon>
        <taxon>Anguilliformes</taxon>
        <taxon>Anguillidae</taxon>
        <taxon>Anguilla</taxon>
    </lineage>
</organism>
<dbReference type="InterPro" id="IPR001611">
    <property type="entry name" value="Leu-rich_rpt"/>
</dbReference>
<dbReference type="PANTHER" id="PTHR45690">
    <property type="entry name" value="NACHT, LRR AND PYD DOMAINS-CONTAINING PROTEIN 12"/>
    <property type="match status" value="1"/>
</dbReference>
<proteinExistence type="predicted"/>
<dbReference type="PANTHER" id="PTHR45690:SF19">
    <property type="entry name" value="NACHT, LRR AND PYD DOMAINS-CONTAINING PROTEIN 3"/>
    <property type="match status" value="1"/>
</dbReference>
<dbReference type="InterPro" id="IPR027417">
    <property type="entry name" value="P-loop_NTPase"/>
</dbReference>
<dbReference type="Proteomes" id="UP001044222">
    <property type="component" value="Chromosome 12"/>
</dbReference>
<dbReference type="InterPro" id="IPR032675">
    <property type="entry name" value="LRR_dom_sf"/>
</dbReference>
<dbReference type="SMART" id="SM00368">
    <property type="entry name" value="LRR_RI"/>
    <property type="match status" value="6"/>
</dbReference>
<reference evidence="5" key="1">
    <citation type="submission" date="2021-01" db="EMBL/GenBank/DDBJ databases">
        <title>A chromosome-scale assembly of European eel, Anguilla anguilla.</title>
        <authorList>
            <person name="Henkel C."/>
            <person name="Jong-Raadsen S.A."/>
            <person name="Dufour S."/>
            <person name="Weltzien F.-A."/>
            <person name="Palstra A.P."/>
            <person name="Pelster B."/>
            <person name="Spaink H.P."/>
            <person name="Van Den Thillart G.E."/>
            <person name="Jansen H."/>
            <person name="Zahm M."/>
            <person name="Klopp C."/>
            <person name="Cedric C."/>
            <person name="Louis A."/>
            <person name="Berthelot C."/>
            <person name="Parey E."/>
            <person name="Roest Crollius H."/>
            <person name="Montfort J."/>
            <person name="Robinson-Rechavi M."/>
            <person name="Bucao C."/>
            <person name="Bouchez O."/>
            <person name="Gislard M."/>
            <person name="Lluch J."/>
            <person name="Milhes M."/>
            <person name="Lampietro C."/>
            <person name="Lopez Roques C."/>
            <person name="Donnadieu C."/>
            <person name="Braasch I."/>
            <person name="Desvignes T."/>
            <person name="Postlethwait J."/>
            <person name="Bobe J."/>
            <person name="Guiguen Y."/>
            <person name="Dirks R."/>
        </authorList>
    </citation>
    <scope>NUCLEOTIDE SEQUENCE</scope>
    <source>
        <strain evidence="5">Tag_6206</strain>
        <tissue evidence="5">Liver</tissue>
    </source>
</reference>
<dbReference type="AlphaFoldDB" id="A0A9D3LXT0"/>
<comment type="caution">
    <text evidence="5">The sequence shown here is derived from an EMBL/GenBank/DDBJ whole genome shotgun (WGS) entry which is preliminary data.</text>
</comment>
<protein>
    <recommendedName>
        <fullName evidence="7">NACHT domain-containing protein</fullName>
    </recommendedName>
</protein>
<dbReference type="GO" id="GO:0005829">
    <property type="term" value="C:cytosol"/>
    <property type="evidence" value="ECO:0007669"/>
    <property type="project" value="UniProtKB-SubCell"/>
</dbReference>
<dbReference type="PROSITE" id="PS51450">
    <property type="entry name" value="LRR"/>
    <property type="match status" value="1"/>
</dbReference>
<dbReference type="InterPro" id="IPR050637">
    <property type="entry name" value="NLRP_innate_immun_reg"/>
</dbReference>
<dbReference type="SUPFAM" id="SSF52047">
    <property type="entry name" value="RNI-like"/>
    <property type="match status" value="1"/>
</dbReference>
<evidence type="ECO:0008006" key="7">
    <source>
        <dbReference type="Google" id="ProtNLM"/>
    </source>
</evidence>
<evidence type="ECO:0000313" key="6">
    <source>
        <dbReference type="Proteomes" id="UP001044222"/>
    </source>
</evidence>
<dbReference type="Gene3D" id="3.80.10.10">
    <property type="entry name" value="Ribonuclease Inhibitor"/>
    <property type="match status" value="2"/>
</dbReference>
<keyword evidence="6" id="KW-1185">Reference proteome</keyword>
<dbReference type="Gene3D" id="3.40.50.300">
    <property type="entry name" value="P-loop containing nucleotide triphosphate hydrolases"/>
    <property type="match status" value="1"/>
</dbReference>